<protein>
    <submittedName>
        <fullName evidence="4">Trimethylamine---corrinoid protein Co-methyltransferase</fullName>
    </submittedName>
</protein>
<dbReference type="InterPro" id="IPR010426">
    <property type="entry name" value="MTTB_MeTrfase"/>
</dbReference>
<dbReference type="GO" id="GO:0032259">
    <property type="term" value="P:methylation"/>
    <property type="evidence" value="ECO:0007669"/>
    <property type="project" value="UniProtKB-KW"/>
</dbReference>
<evidence type="ECO:0000256" key="3">
    <source>
        <dbReference type="ARBA" id="ARBA00022679"/>
    </source>
</evidence>
<dbReference type="OrthoDB" id="5418352at2"/>
<dbReference type="GO" id="GO:0008168">
    <property type="term" value="F:methyltransferase activity"/>
    <property type="evidence" value="ECO:0007669"/>
    <property type="project" value="UniProtKB-KW"/>
</dbReference>
<sequence>MRALLTLLSENEIEQIHEATLEVLENTGVDIHSDAVASHLAQKGAVRTGDNVRFPRKMVEEAISMVNKEILFAGRDAAFDFTIPDFNRTHNSTGGYSPFYYDEIGKPRRRSTSKDLVNIAKLCNGLENVDFFWPIILPGEEKNAALEEIGMFYYSTLHLGKHLECSVSHPETVRYMIEMAQAVAGGSEALKQRPILSAVASPTTPLAFEDCTADAMALLAKAEIPISPMNVPLAGTTAPASLAGTMVLTNAEQLATLVIVKAYNPNAPVLYTCDSGAADMRTGDIAYSGADYDLLSIGCGQMARFYDMPCCVAQGCNEDRPYTSPGEFMNNIQRISYSQMTESDTSCWMGSTDNALATSIWDIVLDNEAMNYVKDFCRVADVNKKTLAVDVINQVGPCGEFLSNKHTVKNFRKQLTVKDHTQSFIFKDVTEEKDYRHLARELGQKIIDAAPEIDVDETLATDLGKIMEAAREELGNLKL</sequence>
<gene>
    <name evidence="4" type="ORF">SAMN04488579_101170</name>
</gene>
<keyword evidence="2 4" id="KW-0489">Methyltransferase</keyword>
<name>A0A1H3ASX3_EUBBA</name>
<dbReference type="AlphaFoldDB" id="A0A1H3ASX3"/>
<comment type="similarity">
    <text evidence="1">Belongs to the trimethylamine methyltransferase family.</text>
</comment>
<keyword evidence="5" id="KW-1185">Reference proteome</keyword>
<evidence type="ECO:0000256" key="1">
    <source>
        <dbReference type="ARBA" id="ARBA00007137"/>
    </source>
</evidence>
<dbReference type="InterPro" id="IPR038601">
    <property type="entry name" value="MttB-like_sf"/>
</dbReference>
<reference evidence="5" key="1">
    <citation type="submission" date="2016-10" db="EMBL/GenBank/DDBJ databases">
        <authorList>
            <person name="Varghese N."/>
            <person name="Submissions S."/>
        </authorList>
    </citation>
    <scope>NUCLEOTIDE SEQUENCE [LARGE SCALE GENOMIC DNA]</scope>
    <source>
        <strain evidence="5">VPI 5359</strain>
    </source>
</reference>
<dbReference type="Proteomes" id="UP000199652">
    <property type="component" value="Unassembled WGS sequence"/>
</dbReference>
<organism evidence="4 5">
    <name type="scientific">Eubacterium barkeri</name>
    <name type="common">Clostridium barkeri</name>
    <dbReference type="NCBI Taxonomy" id="1528"/>
    <lineage>
        <taxon>Bacteria</taxon>
        <taxon>Bacillati</taxon>
        <taxon>Bacillota</taxon>
        <taxon>Clostridia</taxon>
        <taxon>Eubacteriales</taxon>
        <taxon>Eubacteriaceae</taxon>
        <taxon>Eubacterium</taxon>
    </lineage>
</organism>
<proteinExistence type="inferred from homology"/>
<evidence type="ECO:0000313" key="4">
    <source>
        <dbReference type="EMBL" id="SDX32840.1"/>
    </source>
</evidence>
<dbReference type="EMBL" id="FNOU01000001">
    <property type="protein sequence ID" value="SDX32840.1"/>
    <property type="molecule type" value="Genomic_DNA"/>
</dbReference>
<dbReference type="Pfam" id="PF06253">
    <property type="entry name" value="MTTB"/>
    <property type="match status" value="1"/>
</dbReference>
<evidence type="ECO:0000256" key="2">
    <source>
        <dbReference type="ARBA" id="ARBA00022603"/>
    </source>
</evidence>
<dbReference type="Gene3D" id="3.20.20.480">
    <property type="entry name" value="Trimethylamine methyltransferase-like"/>
    <property type="match status" value="1"/>
</dbReference>
<dbReference type="RefSeq" id="WP_090242482.1">
    <property type="nucleotide sequence ID" value="NZ_FNOU01000001.1"/>
</dbReference>
<evidence type="ECO:0000313" key="5">
    <source>
        <dbReference type="Proteomes" id="UP000199652"/>
    </source>
</evidence>
<dbReference type="GO" id="GO:0015948">
    <property type="term" value="P:methanogenesis"/>
    <property type="evidence" value="ECO:0007669"/>
    <property type="project" value="InterPro"/>
</dbReference>
<accession>A0A1H3ASX3</accession>
<dbReference type="STRING" id="1528.SAMN04488579_101170"/>
<keyword evidence="3 4" id="KW-0808">Transferase</keyword>